<organism evidence="13 14">
    <name type="scientific">Ricinus communis</name>
    <name type="common">Castor bean</name>
    <dbReference type="NCBI Taxonomy" id="3988"/>
    <lineage>
        <taxon>Eukaryota</taxon>
        <taxon>Viridiplantae</taxon>
        <taxon>Streptophyta</taxon>
        <taxon>Embryophyta</taxon>
        <taxon>Tracheophyta</taxon>
        <taxon>Spermatophyta</taxon>
        <taxon>Magnoliopsida</taxon>
        <taxon>eudicotyledons</taxon>
        <taxon>Gunneridae</taxon>
        <taxon>Pentapetalae</taxon>
        <taxon>rosids</taxon>
        <taxon>fabids</taxon>
        <taxon>Malpighiales</taxon>
        <taxon>Euphorbiaceae</taxon>
        <taxon>Acalyphoideae</taxon>
        <taxon>Acalypheae</taxon>
        <taxon>Ricinus</taxon>
    </lineage>
</organism>
<dbReference type="PANTHER" id="PTHR13190">
    <property type="entry name" value="AUTOPHAGY-RELATED 2, ISOFORM A"/>
    <property type="match status" value="1"/>
</dbReference>
<dbReference type="GO" id="GO:0000407">
    <property type="term" value="C:phagophore assembly site"/>
    <property type="evidence" value="ECO:0000318"/>
    <property type="project" value="GO_Central"/>
</dbReference>
<feature type="region of interest" description="Disordered" evidence="12">
    <location>
        <begin position="699"/>
        <end position="719"/>
    </location>
</feature>
<evidence type="ECO:0000256" key="5">
    <source>
        <dbReference type="ARBA" id="ARBA00022448"/>
    </source>
</evidence>
<keyword evidence="8" id="KW-0445">Lipid transport</keyword>
<dbReference type="EMBL" id="EQ973830">
    <property type="protein sequence ID" value="EEF43703.1"/>
    <property type="molecule type" value="Genomic_DNA"/>
</dbReference>
<comment type="catalytic activity">
    <reaction evidence="10">
        <text>a 1,2-diacyl-sn-glycero-3-phospho-L-serine(in) = a 1,2-diacyl-sn-glycero-3-phospho-L-serine(out)</text>
        <dbReference type="Rhea" id="RHEA:38663"/>
        <dbReference type="ChEBI" id="CHEBI:57262"/>
    </reaction>
</comment>
<dbReference type="GO" id="GO:0034045">
    <property type="term" value="C:phagophore assembly site membrane"/>
    <property type="evidence" value="ECO:0007669"/>
    <property type="project" value="UniProtKB-SubCell"/>
</dbReference>
<evidence type="ECO:0000256" key="6">
    <source>
        <dbReference type="ARBA" id="ARBA00022824"/>
    </source>
</evidence>
<evidence type="ECO:0000256" key="10">
    <source>
        <dbReference type="ARBA" id="ARBA00024479"/>
    </source>
</evidence>
<gene>
    <name evidence="13" type="ORF">RCOM_0813690</name>
</gene>
<keyword evidence="9" id="KW-0472">Membrane</keyword>
<dbReference type="eggNOG" id="KOG2993">
    <property type="taxonomic scope" value="Eukaryota"/>
</dbReference>
<keyword evidence="14" id="KW-1185">Reference proteome</keyword>
<dbReference type="InterPro" id="IPR026849">
    <property type="entry name" value="ATG2"/>
</dbReference>
<dbReference type="GO" id="GO:0061723">
    <property type="term" value="P:glycophagy"/>
    <property type="evidence" value="ECO:0000318"/>
    <property type="project" value="GO_Central"/>
</dbReference>
<dbReference type="Proteomes" id="UP000008311">
    <property type="component" value="Unassembled WGS sequence"/>
</dbReference>
<dbReference type="KEGG" id="rcu:8275315"/>
<dbReference type="GO" id="GO:0034727">
    <property type="term" value="P:piecemeal microautophagy of the nucleus"/>
    <property type="evidence" value="ECO:0000318"/>
    <property type="project" value="GO_Central"/>
</dbReference>
<dbReference type="GO" id="GO:0000422">
    <property type="term" value="P:autophagy of mitochondrion"/>
    <property type="evidence" value="ECO:0000318"/>
    <property type="project" value="GO_Central"/>
</dbReference>
<evidence type="ECO:0000313" key="14">
    <source>
        <dbReference type="Proteomes" id="UP000008311"/>
    </source>
</evidence>
<dbReference type="GO" id="GO:0043495">
    <property type="term" value="F:protein-membrane adaptor activity"/>
    <property type="evidence" value="ECO:0000318"/>
    <property type="project" value="GO_Central"/>
</dbReference>
<dbReference type="PANTHER" id="PTHR13190:SF1">
    <property type="entry name" value="AUTOPHAGY-RELATED 2, ISOFORM A"/>
    <property type="match status" value="1"/>
</dbReference>
<feature type="compositionally biased region" description="Polar residues" evidence="12">
    <location>
        <begin position="1325"/>
        <end position="1338"/>
    </location>
</feature>
<evidence type="ECO:0000256" key="1">
    <source>
        <dbReference type="ARBA" id="ARBA00004406"/>
    </source>
</evidence>
<dbReference type="InParanoid" id="B9RYJ4"/>
<dbReference type="FunCoup" id="B9RYJ4">
    <property type="interactions" value="1757"/>
</dbReference>
<keyword evidence="6" id="KW-0256">Endoplasmic reticulum</keyword>
<dbReference type="Pfam" id="PF13329">
    <property type="entry name" value="ATG2_CAD"/>
    <property type="match status" value="2"/>
</dbReference>
<name>B9RYJ4_RICCO</name>
<evidence type="ECO:0000256" key="4">
    <source>
        <dbReference type="ARBA" id="ARBA00018070"/>
    </source>
</evidence>
<dbReference type="GO" id="GO:0000425">
    <property type="term" value="P:pexophagy"/>
    <property type="evidence" value="ECO:0000318"/>
    <property type="project" value="GO_Central"/>
</dbReference>
<comment type="catalytic activity">
    <reaction evidence="11">
        <text>a 1,2-diacyl-sn-glycero-3-phosphoethanolamine(in) = a 1,2-diacyl-sn-glycero-3-phosphoethanolamine(out)</text>
        <dbReference type="Rhea" id="RHEA:38895"/>
        <dbReference type="ChEBI" id="CHEBI:64612"/>
    </reaction>
</comment>
<dbReference type="GO" id="GO:0061908">
    <property type="term" value="C:phagophore"/>
    <property type="evidence" value="ECO:0000318"/>
    <property type="project" value="GO_Central"/>
</dbReference>
<feature type="region of interest" description="Disordered" evidence="12">
    <location>
        <begin position="1969"/>
        <end position="1989"/>
    </location>
</feature>
<feature type="region of interest" description="Disordered" evidence="12">
    <location>
        <begin position="1314"/>
        <end position="1338"/>
    </location>
</feature>
<dbReference type="GO" id="GO:0005789">
    <property type="term" value="C:endoplasmic reticulum membrane"/>
    <property type="evidence" value="ECO:0007669"/>
    <property type="project" value="UniProtKB-SubCell"/>
</dbReference>
<proteinExistence type="inferred from homology"/>
<feature type="compositionally biased region" description="Basic and acidic residues" evidence="12">
    <location>
        <begin position="1314"/>
        <end position="1323"/>
    </location>
</feature>
<dbReference type="OrthoDB" id="18982at2759"/>
<keyword evidence="7" id="KW-0072">Autophagy</keyword>
<sequence length="1989" mass="218390">MFAWNLAKSAEAVFSRWAMKRLFKFLLKKKLGQFILGDIDLDQLDIQLRQGTIQLNDLALNVDYLNDKFDATTPLVIKEGSIGSLSVKMPWKGKGFQVEVDELELVFSLAACSTNKTPAGDKNSGLNRDSDSCVQNDGGNHGYYMMDGAAKSSIGDVHEGVKTIAKMVKWFLTSFHVNVKSLIVAFEPYSADQKKFQNQKILVLRISETECGTCVYDDDKSYSDSRVESFLGISHLTNFITFQGAVLELLQMDDVDKQTSSSCPLGSSFSELFSGHCLRDATSPIMTGGKDGFSGNLKLSIPWKNGSLDIRKVDAHVSIEPMELRFQPSTIKWLLLLWETYKALDEEMHNKSTDSIDLNLSSHLYSSTFMSTKVATDKVIPVHGSFFSAFSSLTGQESTSEAMLPGPHLIPNWVPNSVKENNKDLSQEELDLGTSVDQFFECFDGMRSSQSALGSSGMWNWTCSVFSALTAASSLASGSLHIEEQHVQTNFEATLAGISIMLSFQDGQDYPYNPEGDQFTNGSNVHYMVAECNGIFVALQVCPQEMRFEGKVKYIEVSDYSLNENDAVNFHFRECSSDSKSPTISVQQLQGEVQCALPPFSSSSQDPKSNESGAENASESVFRHMTKIKLLSTSGMTHCQFAIKSDSLDGSFTGPASFSLQLPHFLLWLNFWSIHVLLDLLKNIASHVKMNSQGKEFSHVNQKHGSSVGAVKKDPSTGVATMSSRETLKGNISIPNARVILCFPFGTSKDGSYFFWDQFIAIDITPPWTSRKGKVQDSNLWSDVHPWKRYTSKATRSLHLSIGNVKVYVVNRTCESDGGTGSERQAFYAENILSVSNRADCLSTVSMLWQEGSMTSPLVAERAKSLATSLESGSRKKTTMQGSEFASVAAMKDLEDTTSRNQEEIILSSAFFLHIHLFPVTIDLGSSQYANLHNLLDQMANALSRAAGEKVNTEEASFVCQTSVLVECVSVEILIRPDIKEDINGPLQNELPGSWHCLKLKVQKLDLLSVSNIGGIEGANFFWLVHGEGKLWGSVTGVPDQEFLLISCSNTTRKRGDGGGSNALSARLAGSDVVHLWDPNSFHEFTSITVRCGTIVAVGGRLDWLDSICSFFTLPSHEVEKAGDNLPKGNLNAPCGTTFVIKLVDIGLSYEPYWKNLVITNLHPESSSSYHKEEKTEQHVACLLAASSLTFLSTTREDFTANDYKIRVQDIGFLLCSAFESLGGNYSVEYLREMGYVKVAREALVEAILRTDCRSGLPWELECSESHIYVETCHDTTSGLILLAAQLQPLFAPDLEESYAHLQARWDNVHQARESNELNDDGRSPTYNPSLSTSQVQASGVDTNNKLGSVGLMDEICDDAFCLDGNEDCQFDSIESRVWISSDESPLGEACCLNIGTPEIVSEDLFCDGSVPPIGLEGSQTSYLQNGTLPELIEGYCLSDLRPLSELSLGRQSPSEILKCHSRNFGDAELGRGNSGWYGDASLSVVENHISEASQEASLNQVLEDKLPSFECTGSDECGRPTGRILLNNISVSWRMFAGTDWHSHERNGEPNRSLQGRDTTSYLEIVLSGMQFVYDFFPVGGIYASKLSLSVQDFYLCDRSKSAPWTRVLGYYRSKGRPRESSSKAFKLELEAVRPDPLTPLEEYRLHVALLPMLLQLHQSQLDFLIAFFGAKSSLADQSADHNQNSGGAKPSAAKNLAGHRIAVEALLPYFQKFDVRPTVLRVDYSPHRVDLAALGGGKYVELVNLVPWKGVELELKHVQAAGVYGWGNVCETILGEWLEDISQNQIHKVLQGIPTVRSLVAVGTGAAKLVSLPVESYRKDRRVLKGMQRGTIAFLRSISLEAVGLGVHLAAGAHDILLQAECILATKIPSPVSWSVKGKTKQNIRCNQPKNAQQGIQQAYESLSDGLGRSASALVQTPLKKYQRGASAGSALATAVRSVPVAAIAPVSACASAAHYTLLGLRNSLDPEHKKESMDKYLGPTQPHDSD</sequence>
<comment type="similarity">
    <text evidence="3">Belongs to the ATG2 family.</text>
</comment>
<comment type="subcellular location">
    <subcellularLocation>
        <location evidence="1">Endoplasmic reticulum membrane</location>
        <topology evidence="1">Peripheral membrane protein</topology>
    </subcellularLocation>
    <subcellularLocation>
        <location evidence="2">Preautophagosomal structure membrane</location>
        <topology evidence="2">Peripheral membrane protein</topology>
    </subcellularLocation>
</comment>
<dbReference type="GO" id="GO:0000045">
    <property type="term" value="P:autophagosome assembly"/>
    <property type="evidence" value="ECO:0000318"/>
    <property type="project" value="GO_Central"/>
</dbReference>
<accession>B9RYJ4</accession>
<protein>
    <recommendedName>
        <fullName evidence="4">Autophagy-related protein 2</fullName>
    </recommendedName>
</protein>
<evidence type="ECO:0000256" key="12">
    <source>
        <dbReference type="SAM" id="MobiDB-lite"/>
    </source>
</evidence>
<evidence type="ECO:0000313" key="13">
    <source>
        <dbReference type="EMBL" id="EEF43703.1"/>
    </source>
</evidence>
<dbReference type="STRING" id="3988.B9RYJ4"/>
<evidence type="ECO:0000256" key="11">
    <source>
        <dbReference type="ARBA" id="ARBA00024615"/>
    </source>
</evidence>
<dbReference type="GO" id="GO:0006869">
    <property type="term" value="P:lipid transport"/>
    <property type="evidence" value="ECO:0007669"/>
    <property type="project" value="UniProtKB-KW"/>
</dbReference>
<dbReference type="GO" id="GO:0061709">
    <property type="term" value="P:reticulophagy"/>
    <property type="evidence" value="ECO:0000318"/>
    <property type="project" value="GO_Central"/>
</dbReference>
<evidence type="ECO:0000256" key="8">
    <source>
        <dbReference type="ARBA" id="ARBA00023055"/>
    </source>
</evidence>
<evidence type="ECO:0000256" key="3">
    <source>
        <dbReference type="ARBA" id="ARBA00009714"/>
    </source>
</evidence>
<evidence type="ECO:0000256" key="9">
    <source>
        <dbReference type="ARBA" id="ARBA00023136"/>
    </source>
</evidence>
<evidence type="ECO:0000256" key="7">
    <source>
        <dbReference type="ARBA" id="ARBA00023006"/>
    </source>
</evidence>
<dbReference type="GO" id="GO:0032266">
    <property type="term" value="F:phosphatidylinositol-3-phosphate binding"/>
    <property type="evidence" value="ECO:0000318"/>
    <property type="project" value="GO_Central"/>
</dbReference>
<reference evidence="14" key="1">
    <citation type="journal article" date="2010" name="Nat. Biotechnol.">
        <title>Draft genome sequence of the oilseed species Ricinus communis.</title>
        <authorList>
            <person name="Chan A.P."/>
            <person name="Crabtree J."/>
            <person name="Zhao Q."/>
            <person name="Lorenzi H."/>
            <person name="Orvis J."/>
            <person name="Puiu D."/>
            <person name="Melake-Berhan A."/>
            <person name="Jones K.M."/>
            <person name="Redman J."/>
            <person name="Chen G."/>
            <person name="Cahoon E.B."/>
            <person name="Gedil M."/>
            <person name="Stanke M."/>
            <person name="Haas B.J."/>
            <person name="Wortman J.R."/>
            <person name="Fraser-Liggett C.M."/>
            <person name="Ravel J."/>
            <person name="Rabinowicz P.D."/>
        </authorList>
    </citation>
    <scope>NUCLEOTIDE SEQUENCE [LARGE SCALE GENOMIC DNA]</scope>
    <source>
        <strain evidence="14">cv. Hale</strain>
    </source>
</reference>
<evidence type="ECO:0000256" key="2">
    <source>
        <dbReference type="ARBA" id="ARBA00004623"/>
    </source>
</evidence>
<keyword evidence="5" id="KW-0813">Transport</keyword>